<accession>A0ABQ4BBF0</accession>
<name>A0ABQ4BBF0_9ACTN</name>
<evidence type="ECO:0000313" key="1">
    <source>
        <dbReference type="EMBL" id="GIE68019.1"/>
    </source>
</evidence>
<dbReference type="RefSeq" id="WP_203826389.1">
    <property type="nucleotide sequence ID" value="NZ_BAAATY010000021.1"/>
</dbReference>
<keyword evidence="2" id="KW-1185">Reference proteome</keyword>
<dbReference type="EMBL" id="BOMS01000053">
    <property type="protein sequence ID" value="GIE68019.1"/>
    <property type="molecule type" value="Genomic_DNA"/>
</dbReference>
<protein>
    <submittedName>
        <fullName evidence="1">Uncharacterized protein</fullName>
    </submittedName>
</protein>
<gene>
    <name evidence="1" type="ORF">Apa02nite_041270</name>
</gene>
<proteinExistence type="predicted"/>
<reference evidence="1 2" key="1">
    <citation type="submission" date="2021-01" db="EMBL/GenBank/DDBJ databases">
        <title>Whole genome shotgun sequence of Actinoplanes palleronii NBRC 14916.</title>
        <authorList>
            <person name="Komaki H."/>
            <person name="Tamura T."/>
        </authorList>
    </citation>
    <scope>NUCLEOTIDE SEQUENCE [LARGE SCALE GENOMIC DNA]</scope>
    <source>
        <strain evidence="1 2">NBRC 14916</strain>
    </source>
</reference>
<evidence type="ECO:0000313" key="2">
    <source>
        <dbReference type="Proteomes" id="UP000624709"/>
    </source>
</evidence>
<comment type="caution">
    <text evidence="1">The sequence shown here is derived from an EMBL/GenBank/DDBJ whole genome shotgun (WGS) entry which is preliminary data.</text>
</comment>
<sequence length="101" mass="10653">MRQVYAHHAILRRAHGADPGAVVTSALGGATPHRTTVSPEGDRLRVLFAASPDLVDGIRGVIDTALAAGPWELVEAGCARLDPDERPQARLLLRETVTPAG</sequence>
<dbReference type="Proteomes" id="UP000624709">
    <property type="component" value="Unassembled WGS sequence"/>
</dbReference>
<organism evidence="1 2">
    <name type="scientific">Actinoplanes palleronii</name>
    <dbReference type="NCBI Taxonomy" id="113570"/>
    <lineage>
        <taxon>Bacteria</taxon>
        <taxon>Bacillati</taxon>
        <taxon>Actinomycetota</taxon>
        <taxon>Actinomycetes</taxon>
        <taxon>Micromonosporales</taxon>
        <taxon>Micromonosporaceae</taxon>
        <taxon>Actinoplanes</taxon>
    </lineage>
</organism>